<evidence type="ECO:0000313" key="3">
    <source>
        <dbReference type="Proteomes" id="UP001302676"/>
    </source>
</evidence>
<accession>A0AAN6V538</accession>
<keyword evidence="3" id="KW-1185">Reference proteome</keyword>
<sequence length="595" mass="65610">MAEMVGLVAAIGSIIGAGYKITKAISAAREDIGAAEASVQAIATDMAFVTMILGQIRDRLNSIRVVEVETLKILEGILLQCKTDIDAIEKTLLPIIANVKAGGFKSKRQRIRFLFARSKLCTQRATLGSLKLTLSLFIHTLQLSDGYDVEILKDEILDAISKSKETKTIFLNAERVDHAVAKACEIHDRTSIPENSSAGTAALSIEDADRPVLPGRAITLPAFQAAEPGADMVDLNSDPANWELQLRSASEFEVMQTISDDSFMKIAEHMRLQKSVATFALGTMEPGPRPTDIRKPSFELNADRDEGVSLQDGYSAESSPAESIARADSEERRSSIREGKQPEYPSLFDETSDEGTPGPLLNPGKRVPSLSTERQSEAETVVDTAGSWPPSNEPARKQDLRPSEEDGQSYALATDSGSTPQADSTPQRQPDTDVLTPAKIKMGNPQTTQAMVEEINLRLGNLREKQKQKIDELAQRAAAGMDQEALLEKARKQTEETILREMERINKAQPTVEERMARMQAEAEIERRHQEELIRVREEAWEKASAQYKLRQYRGIEEPQRDTSAAKTVKGSKRKKFRQLLGLGRSSKRSVIVSG</sequence>
<name>A0AAN6V538_9PEZI</name>
<organism evidence="2 3">
    <name type="scientific">Dichotomopilus funicola</name>
    <dbReference type="NCBI Taxonomy" id="1934379"/>
    <lineage>
        <taxon>Eukaryota</taxon>
        <taxon>Fungi</taxon>
        <taxon>Dikarya</taxon>
        <taxon>Ascomycota</taxon>
        <taxon>Pezizomycotina</taxon>
        <taxon>Sordariomycetes</taxon>
        <taxon>Sordariomycetidae</taxon>
        <taxon>Sordariales</taxon>
        <taxon>Chaetomiaceae</taxon>
        <taxon>Dichotomopilus</taxon>
    </lineage>
</organism>
<gene>
    <name evidence="2" type="ORF">C8A04DRAFT_28127</name>
</gene>
<dbReference type="AlphaFoldDB" id="A0AAN6V538"/>
<feature type="compositionally biased region" description="Basic and acidic residues" evidence="1">
    <location>
        <begin position="394"/>
        <end position="404"/>
    </location>
</feature>
<evidence type="ECO:0008006" key="4">
    <source>
        <dbReference type="Google" id="ProtNLM"/>
    </source>
</evidence>
<feature type="compositionally biased region" description="Polar residues" evidence="1">
    <location>
        <begin position="415"/>
        <end position="429"/>
    </location>
</feature>
<feature type="region of interest" description="Disordered" evidence="1">
    <location>
        <begin position="555"/>
        <end position="580"/>
    </location>
</feature>
<reference evidence="2" key="1">
    <citation type="journal article" date="2023" name="Mol. Phylogenet. Evol.">
        <title>Genome-scale phylogeny and comparative genomics of the fungal order Sordariales.</title>
        <authorList>
            <person name="Hensen N."/>
            <person name="Bonometti L."/>
            <person name="Westerberg I."/>
            <person name="Brannstrom I.O."/>
            <person name="Guillou S."/>
            <person name="Cros-Aarteil S."/>
            <person name="Calhoun S."/>
            <person name="Haridas S."/>
            <person name="Kuo A."/>
            <person name="Mondo S."/>
            <person name="Pangilinan J."/>
            <person name="Riley R."/>
            <person name="LaButti K."/>
            <person name="Andreopoulos B."/>
            <person name="Lipzen A."/>
            <person name="Chen C."/>
            <person name="Yan M."/>
            <person name="Daum C."/>
            <person name="Ng V."/>
            <person name="Clum A."/>
            <person name="Steindorff A."/>
            <person name="Ohm R.A."/>
            <person name="Martin F."/>
            <person name="Silar P."/>
            <person name="Natvig D.O."/>
            <person name="Lalanne C."/>
            <person name="Gautier V."/>
            <person name="Ament-Velasquez S.L."/>
            <person name="Kruys A."/>
            <person name="Hutchinson M.I."/>
            <person name="Powell A.J."/>
            <person name="Barry K."/>
            <person name="Miller A.N."/>
            <person name="Grigoriev I.V."/>
            <person name="Debuchy R."/>
            <person name="Gladieux P."/>
            <person name="Hiltunen Thoren M."/>
            <person name="Johannesson H."/>
        </authorList>
    </citation>
    <scope>NUCLEOTIDE SEQUENCE</scope>
    <source>
        <strain evidence="2">CBS 141.50</strain>
    </source>
</reference>
<dbReference type="GeneID" id="87817147"/>
<dbReference type="RefSeq" id="XP_062637596.1">
    <property type="nucleotide sequence ID" value="XM_062780534.1"/>
</dbReference>
<protein>
    <recommendedName>
        <fullName evidence="4">Fungal N-terminal domain-containing protein</fullName>
    </recommendedName>
</protein>
<feature type="compositionally biased region" description="Basic and acidic residues" evidence="1">
    <location>
        <begin position="325"/>
        <end position="341"/>
    </location>
</feature>
<evidence type="ECO:0000313" key="2">
    <source>
        <dbReference type="EMBL" id="KAK4144225.1"/>
    </source>
</evidence>
<feature type="region of interest" description="Disordered" evidence="1">
    <location>
        <begin position="305"/>
        <end position="447"/>
    </location>
</feature>
<evidence type="ECO:0000256" key="1">
    <source>
        <dbReference type="SAM" id="MobiDB-lite"/>
    </source>
</evidence>
<reference evidence="2" key="2">
    <citation type="submission" date="2023-05" db="EMBL/GenBank/DDBJ databases">
        <authorList>
            <consortium name="Lawrence Berkeley National Laboratory"/>
            <person name="Steindorff A."/>
            <person name="Hensen N."/>
            <person name="Bonometti L."/>
            <person name="Westerberg I."/>
            <person name="Brannstrom I.O."/>
            <person name="Guillou S."/>
            <person name="Cros-Aarteil S."/>
            <person name="Calhoun S."/>
            <person name="Haridas S."/>
            <person name="Kuo A."/>
            <person name="Mondo S."/>
            <person name="Pangilinan J."/>
            <person name="Riley R."/>
            <person name="Labutti K."/>
            <person name="Andreopoulos B."/>
            <person name="Lipzen A."/>
            <person name="Chen C."/>
            <person name="Yanf M."/>
            <person name="Daum C."/>
            <person name="Ng V."/>
            <person name="Clum A."/>
            <person name="Ohm R."/>
            <person name="Martin F."/>
            <person name="Silar P."/>
            <person name="Natvig D."/>
            <person name="Lalanne C."/>
            <person name="Gautier V."/>
            <person name="Ament-Velasquez S.L."/>
            <person name="Kruys A."/>
            <person name="Hutchinson M.I."/>
            <person name="Powell A.J."/>
            <person name="Barry K."/>
            <person name="Miller A.N."/>
            <person name="Grigoriev I.V."/>
            <person name="Debuchy R."/>
            <person name="Gladieux P."/>
            <person name="Thoren M.H."/>
            <person name="Johannesson H."/>
        </authorList>
    </citation>
    <scope>NUCLEOTIDE SEQUENCE</scope>
    <source>
        <strain evidence="2">CBS 141.50</strain>
    </source>
</reference>
<dbReference type="EMBL" id="MU853579">
    <property type="protein sequence ID" value="KAK4144225.1"/>
    <property type="molecule type" value="Genomic_DNA"/>
</dbReference>
<comment type="caution">
    <text evidence="2">The sequence shown here is derived from an EMBL/GenBank/DDBJ whole genome shotgun (WGS) entry which is preliminary data.</text>
</comment>
<dbReference type="Proteomes" id="UP001302676">
    <property type="component" value="Unassembled WGS sequence"/>
</dbReference>
<proteinExistence type="predicted"/>